<dbReference type="EMBL" id="FQ790302">
    <property type="protein sequence ID" value="CCD49420.1"/>
    <property type="molecule type" value="Genomic_DNA"/>
</dbReference>
<reference evidence="2" key="1">
    <citation type="journal article" date="2011" name="PLoS Genet.">
        <title>Genomic analysis of the necrotrophic fungal pathogens Sclerotinia sclerotiorum and Botrytis cinerea.</title>
        <authorList>
            <person name="Amselem J."/>
            <person name="Cuomo C.A."/>
            <person name="van Kan J.A."/>
            <person name="Viaud M."/>
            <person name="Benito E.P."/>
            <person name="Couloux A."/>
            <person name="Coutinho P.M."/>
            <person name="de Vries R.P."/>
            <person name="Dyer P.S."/>
            <person name="Fillinger S."/>
            <person name="Fournier E."/>
            <person name="Gout L."/>
            <person name="Hahn M."/>
            <person name="Kohn L."/>
            <person name="Lapalu N."/>
            <person name="Plummer K.M."/>
            <person name="Pradier J.M."/>
            <person name="Quevillon E."/>
            <person name="Sharon A."/>
            <person name="Simon A."/>
            <person name="ten Have A."/>
            <person name="Tudzynski B."/>
            <person name="Tudzynski P."/>
            <person name="Wincker P."/>
            <person name="Andrew M."/>
            <person name="Anthouard V."/>
            <person name="Beever R.E."/>
            <person name="Beffa R."/>
            <person name="Benoit I."/>
            <person name="Bouzid O."/>
            <person name="Brault B."/>
            <person name="Chen Z."/>
            <person name="Choquer M."/>
            <person name="Collemare J."/>
            <person name="Cotton P."/>
            <person name="Danchin E.G."/>
            <person name="Da Silva C."/>
            <person name="Gautier A."/>
            <person name="Giraud C."/>
            <person name="Giraud T."/>
            <person name="Gonzalez C."/>
            <person name="Grossetete S."/>
            <person name="Guldener U."/>
            <person name="Henrissat B."/>
            <person name="Howlett B.J."/>
            <person name="Kodira C."/>
            <person name="Kretschmer M."/>
            <person name="Lappartient A."/>
            <person name="Leroch M."/>
            <person name="Levis C."/>
            <person name="Mauceli E."/>
            <person name="Neuveglise C."/>
            <person name="Oeser B."/>
            <person name="Pearson M."/>
            <person name="Poulain J."/>
            <person name="Poussereau N."/>
            <person name="Quesneville H."/>
            <person name="Rascle C."/>
            <person name="Schumacher J."/>
            <person name="Segurens B."/>
            <person name="Sexton A."/>
            <person name="Silva E."/>
            <person name="Sirven C."/>
            <person name="Soanes D.M."/>
            <person name="Talbot N.J."/>
            <person name="Templeton M."/>
            <person name="Yandava C."/>
            <person name="Yarden O."/>
            <person name="Zeng Q."/>
            <person name="Rollins J.A."/>
            <person name="Lebrun M.H."/>
            <person name="Dickman M."/>
        </authorList>
    </citation>
    <scope>NUCLEOTIDE SEQUENCE [LARGE SCALE GENOMIC DNA]</scope>
    <source>
        <strain evidence="2">T4</strain>
    </source>
</reference>
<sequence>MGIKRAANSKQLGHEVLKTAKAKLDIGRNSQPSSGKRMPTCLWATKSGACRGTHGRLLILLLDRNLVDMRQCGVVGDVEIQNSVFSQKFIGSKTVTFRKHVILSGIG</sequence>
<organism evidence="1 2">
    <name type="scientific">Botryotinia fuckeliana (strain T4)</name>
    <name type="common">Noble rot fungus</name>
    <name type="synonym">Botrytis cinerea</name>
    <dbReference type="NCBI Taxonomy" id="999810"/>
    <lineage>
        <taxon>Eukaryota</taxon>
        <taxon>Fungi</taxon>
        <taxon>Dikarya</taxon>
        <taxon>Ascomycota</taxon>
        <taxon>Pezizomycotina</taxon>
        <taxon>Leotiomycetes</taxon>
        <taxon>Helotiales</taxon>
        <taxon>Sclerotiniaceae</taxon>
        <taxon>Botrytis</taxon>
    </lineage>
</organism>
<proteinExistence type="predicted"/>
<name>G2YA43_BOTF4</name>
<evidence type="ECO:0000313" key="1">
    <source>
        <dbReference type="EMBL" id="CCD49420.1"/>
    </source>
</evidence>
<accession>G2YA43</accession>
<dbReference type="AlphaFoldDB" id="G2YA43"/>
<protein>
    <submittedName>
        <fullName evidence="1">Uncharacterized protein</fullName>
    </submittedName>
</protein>
<dbReference type="InParanoid" id="G2YA43"/>
<evidence type="ECO:0000313" key="2">
    <source>
        <dbReference type="Proteomes" id="UP000008177"/>
    </source>
</evidence>
<dbReference type="Proteomes" id="UP000008177">
    <property type="component" value="Unplaced contigs"/>
</dbReference>
<dbReference type="HOGENOM" id="CLU_2209613_0_0_1"/>
<gene>
    <name evidence="1" type="ORF">BofuT4_P027900.1</name>
</gene>